<dbReference type="EMBL" id="JBFXLU010000010">
    <property type="protein sequence ID" value="KAL2855455.1"/>
    <property type="molecule type" value="Genomic_DNA"/>
</dbReference>
<name>A0ABR4KT40_9EURO</name>
<sequence>MIELGYGVFTVGSNYSSLLTNRHCWKNMEFPLAHAPARLRKRVSTAYFPYAWSRPNSKICRGIVAALQIKAGFLQLLDYSTPVKGVDSSQAVGVFITLMGRHRPQEVPPSLRSHLHLDSIDVLAVRRWEVELGSLLSLNTQQFFSTSAHLTRRKCEYSCTDSCGCFSTRILQMRAIAESSLAQAVLSLN</sequence>
<proteinExistence type="predicted"/>
<keyword evidence="2" id="KW-1185">Reference proteome</keyword>
<protein>
    <submittedName>
        <fullName evidence="1">Uncharacterized protein</fullName>
    </submittedName>
</protein>
<gene>
    <name evidence="1" type="ORF">BJY01DRAFT_2295</name>
</gene>
<comment type="caution">
    <text evidence="1">The sequence shown here is derived from an EMBL/GenBank/DDBJ whole genome shotgun (WGS) entry which is preliminary data.</text>
</comment>
<accession>A0ABR4KT40</accession>
<dbReference type="Proteomes" id="UP001610446">
    <property type="component" value="Unassembled WGS sequence"/>
</dbReference>
<reference evidence="1 2" key="1">
    <citation type="submission" date="2024-07" db="EMBL/GenBank/DDBJ databases">
        <title>Section-level genome sequencing and comparative genomics of Aspergillus sections Usti and Cavernicolus.</title>
        <authorList>
            <consortium name="Lawrence Berkeley National Laboratory"/>
            <person name="Nybo J.L."/>
            <person name="Vesth T.C."/>
            <person name="Theobald S."/>
            <person name="Frisvad J.C."/>
            <person name="Larsen T.O."/>
            <person name="Kjaerboelling I."/>
            <person name="Rothschild-Mancinelli K."/>
            <person name="Lyhne E.K."/>
            <person name="Kogle M.E."/>
            <person name="Barry K."/>
            <person name="Clum A."/>
            <person name="Na H."/>
            <person name="Ledsgaard L."/>
            <person name="Lin J."/>
            <person name="Lipzen A."/>
            <person name="Kuo A."/>
            <person name="Riley R."/>
            <person name="Mondo S."/>
            <person name="Labutti K."/>
            <person name="Haridas S."/>
            <person name="Pangalinan J."/>
            <person name="Salamov A.A."/>
            <person name="Simmons B.A."/>
            <person name="Magnuson J.K."/>
            <person name="Chen J."/>
            <person name="Drula E."/>
            <person name="Henrissat B."/>
            <person name="Wiebenga A."/>
            <person name="Lubbers R.J."/>
            <person name="Gomes A.C."/>
            <person name="Makela M.R."/>
            <person name="Stajich J."/>
            <person name="Grigoriev I.V."/>
            <person name="Mortensen U.H."/>
            <person name="De Vries R.P."/>
            <person name="Baker S.E."/>
            <person name="Andersen M.R."/>
        </authorList>
    </citation>
    <scope>NUCLEOTIDE SEQUENCE [LARGE SCALE GENOMIC DNA]</scope>
    <source>
        <strain evidence="1 2">CBS 123904</strain>
    </source>
</reference>
<evidence type="ECO:0000313" key="2">
    <source>
        <dbReference type="Proteomes" id="UP001610446"/>
    </source>
</evidence>
<organism evidence="1 2">
    <name type="scientific">Aspergillus pseudoustus</name>
    <dbReference type="NCBI Taxonomy" id="1810923"/>
    <lineage>
        <taxon>Eukaryota</taxon>
        <taxon>Fungi</taxon>
        <taxon>Dikarya</taxon>
        <taxon>Ascomycota</taxon>
        <taxon>Pezizomycotina</taxon>
        <taxon>Eurotiomycetes</taxon>
        <taxon>Eurotiomycetidae</taxon>
        <taxon>Eurotiales</taxon>
        <taxon>Aspergillaceae</taxon>
        <taxon>Aspergillus</taxon>
        <taxon>Aspergillus subgen. Nidulantes</taxon>
    </lineage>
</organism>
<evidence type="ECO:0000313" key="1">
    <source>
        <dbReference type="EMBL" id="KAL2855455.1"/>
    </source>
</evidence>